<evidence type="ECO:0000313" key="3">
    <source>
        <dbReference type="Proteomes" id="UP001525379"/>
    </source>
</evidence>
<dbReference type="SUPFAM" id="SSF54909">
    <property type="entry name" value="Dimeric alpha+beta barrel"/>
    <property type="match status" value="1"/>
</dbReference>
<organism evidence="2 3">
    <name type="scientific">Pseudoclavibacter albus</name>
    <dbReference type="NCBI Taxonomy" id="272241"/>
    <lineage>
        <taxon>Bacteria</taxon>
        <taxon>Bacillati</taxon>
        <taxon>Actinomycetota</taxon>
        <taxon>Actinomycetes</taxon>
        <taxon>Micrococcales</taxon>
        <taxon>Microbacteriaceae</taxon>
        <taxon>Pseudoclavibacter</taxon>
    </lineage>
</organism>
<evidence type="ECO:0000313" key="2">
    <source>
        <dbReference type="EMBL" id="MCT2043493.1"/>
    </source>
</evidence>
<feature type="transmembrane region" description="Helical" evidence="1">
    <location>
        <begin position="170"/>
        <end position="195"/>
    </location>
</feature>
<evidence type="ECO:0000256" key="1">
    <source>
        <dbReference type="SAM" id="Phobius"/>
    </source>
</evidence>
<dbReference type="EMBL" id="JALXSQ010000048">
    <property type="protein sequence ID" value="MCT2043493.1"/>
    <property type="molecule type" value="Genomic_DNA"/>
</dbReference>
<keyword evidence="1" id="KW-1133">Transmembrane helix</keyword>
<feature type="transmembrane region" description="Helical" evidence="1">
    <location>
        <begin position="134"/>
        <end position="158"/>
    </location>
</feature>
<protein>
    <submittedName>
        <fullName evidence="2">DUF3592 domain-containing protein</fullName>
    </submittedName>
</protein>
<reference evidence="2 3" key="1">
    <citation type="submission" date="2022-04" db="EMBL/GenBank/DDBJ databases">
        <title>Human microbiome associated bacterial genomes.</title>
        <authorList>
            <person name="Sandstrom S."/>
            <person name="Salamzade R."/>
            <person name="Kalan L.R."/>
        </authorList>
    </citation>
    <scope>NUCLEOTIDE SEQUENCE [LARGE SCALE GENOMIC DNA]</scope>
    <source>
        <strain evidence="3">p3-SID1799</strain>
    </source>
</reference>
<dbReference type="InterPro" id="IPR011008">
    <property type="entry name" value="Dimeric_a/b-barrel"/>
</dbReference>
<dbReference type="Gene3D" id="3.30.70.1060">
    <property type="entry name" value="Dimeric alpha+beta barrel"/>
    <property type="match status" value="1"/>
</dbReference>
<dbReference type="RefSeq" id="WP_260104633.1">
    <property type="nucleotide sequence ID" value="NZ_JALXSQ010000048.1"/>
</dbReference>
<dbReference type="Proteomes" id="UP001525379">
    <property type="component" value="Unassembled WGS sequence"/>
</dbReference>
<feature type="transmembrane region" description="Helical" evidence="1">
    <location>
        <begin position="12"/>
        <end position="32"/>
    </location>
</feature>
<name>A0ABT2HYU8_9MICO</name>
<keyword evidence="1" id="KW-0812">Transmembrane</keyword>
<accession>A0ABT2HYU8</accession>
<gene>
    <name evidence="2" type="ORF">M3D15_09175</name>
</gene>
<comment type="caution">
    <text evidence="2">The sequence shown here is derived from an EMBL/GenBank/DDBJ whole genome shotgun (WGS) entry which is preliminary data.</text>
</comment>
<keyword evidence="3" id="KW-1185">Reference proteome</keyword>
<proteinExistence type="predicted"/>
<sequence length="451" mass="49973">MTDVVMSGPLMLGAFVFSVVGIVHVVRALIALPAVKRERRRREEWQYQHSVVVDFVRPNGSNQLRPIVEYARPDAIASGAAHTQPRIRQIIPDYAPTHMLTGQDLLVLVNPNDPYQVAIPQNVSLTKRFLQAAWCWLVACVLLFLSASGSSWLFSLIAPNRSGSSTAPTVLTYIGGSGMLVMFIVTFALNIIYIWEVMKEKRRKRAYELTVTKGVAGPPRWVETEAVVVDWVHRKGLNEHSVSYPVVEFVTMDGRRVVAESSSTIDWGLYGTGHRTKIRYTANNPLHVRRISQRRGRPQARRHGQATQRPRLVRDDGILRRTIVSASAASADRFEGAVMADAVHHQPGVHAAEAAHDDADAVQEAFEKVGAFNQHLIDEDRFVYACGLVTPEQAKIITKDGAESGPINAEGRQLRGFWVIRAEDEEEARELASAAAEACGQTIEVCQMQGA</sequence>
<keyword evidence="1" id="KW-0472">Membrane</keyword>